<proteinExistence type="predicted"/>
<dbReference type="InterPro" id="IPR003137">
    <property type="entry name" value="PA_domain"/>
</dbReference>
<evidence type="ECO:0000259" key="4">
    <source>
        <dbReference type="Pfam" id="PF02225"/>
    </source>
</evidence>
<name>A0AAV5V441_9BILA</name>
<accession>A0AAV5V441</accession>
<feature type="non-terminal residue" evidence="5">
    <location>
        <position position="1"/>
    </location>
</feature>
<sequence>AMIALSLLLLVGLFVPGTTEQDEFALFVRVLSPATLAYTYEIIPAMFGPDRASYQHVLRNVRLEAASLSESCNGLEEDMTGKVVIMPRGECSFMDKVAHAEAANALFALITEANSSSTTTISMSRGDDTRTIHTPSAYIAGSSGSRMHRYLTMSNEPVLADLPINGTDIGILYEKAPWEIW</sequence>
<protein>
    <recommendedName>
        <fullName evidence="4">PA domain-containing protein</fullName>
    </recommendedName>
</protein>
<keyword evidence="6" id="KW-1185">Reference proteome</keyword>
<evidence type="ECO:0000256" key="3">
    <source>
        <dbReference type="SAM" id="SignalP"/>
    </source>
</evidence>
<keyword evidence="1 3" id="KW-0732">Signal</keyword>
<evidence type="ECO:0000313" key="6">
    <source>
        <dbReference type="Proteomes" id="UP001432322"/>
    </source>
</evidence>
<dbReference type="InterPro" id="IPR046450">
    <property type="entry name" value="PA_dom_sf"/>
</dbReference>
<dbReference type="Pfam" id="PF02225">
    <property type="entry name" value="PA"/>
    <property type="match status" value="1"/>
</dbReference>
<feature type="chain" id="PRO_5043988964" description="PA domain-containing protein" evidence="3">
    <location>
        <begin position="21"/>
        <end position="181"/>
    </location>
</feature>
<dbReference type="Gene3D" id="3.50.30.30">
    <property type="match status" value="1"/>
</dbReference>
<evidence type="ECO:0000256" key="1">
    <source>
        <dbReference type="ARBA" id="ARBA00022729"/>
    </source>
</evidence>
<evidence type="ECO:0000256" key="2">
    <source>
        <dbReference type="ARBA" id="ARBA00023180"/>
    </source>
</evidence>
<evidence type="ECO:0000313" key="5">
    <source>
        <dbReference type="EMBL" id="GMT13048.1"/>
    </source>
</evidence>
<gene>
    <name evidence="5" type="ORF">PFISCL1PPCAC_4345</name>
</gene>
<dbReference type="SUPFAM" id="SSF52025">
    <property type="entry name" value="PA domain"/>
    <property type="match status" value="1"/>
</dbReference>
<dbReference type="PANTHER" id="PTHR22702">
    <property type="entry name" value="PROTEASE-ASSOCIATED DOMAIN-CONTAINING PROTEIN"/>
    <property type="match status" value="1"/>
</dbReference>
<feature type="domain" description="PA" evidence="4">
    <location>
        <begin position="72"/>
        <end position="145"/>
    </location>
</feature>
<dbReference type="PANTHER" id="PTHR22702:SF1">
    <property type="entry name" value="PROTEASE-ASSOCIATED DOMAIN-CONTAINING PROTEIN 1"/>
    <property type="match status" value="1"/>
</dbReference>
<dbReference type="AlphaFoldDB" id="A0AAV5V441"/>
<feature type="signal peptide" evidence="3">
    <location>
        <begin position="1"/>
        <end position="20"/>
    </location>
</feature>
<organism evidence="5 6">
    <name type="scientific">Pristionchus fissidentatus</name>
    <dbReference type="NCBI Taxonomy" id="1538716"/>
    <lineage>
        <taxon>Eukaryota</taxon>
        <taxon>Metazoa</taxon>
        <taxon>Ecdysozoa</taxon>
        <taxon>Nematoda</taxon>
        <taxon>Chromadorea</taxon>
        <taxon>Rhabditida</taxon>
        <taxon>Rhabditina</taxon>
        <taxon>Diplogasteromorpha</taxon>
        <taxon>Diplogasteroidea</taxon>
        <taxon>Neodiplogasteridae</taxon>
        <taxon>Pristionchus</taxon>
    </lineage>
</organism>
<keyword evidence="2" id="KW-0325">Glycoprotein</keyword>
<dbReference type="Proteomes" id="UP001432322">
    <property type="component" value="Unassembled WGS sequence"/>
</dbReference>
<comment type="caution">
    <text evidence="5">The sequence shown here is derived from an EMBL/GenBank/DDBJ whole genome shotgun (WGS) entry which is preliminary data.</text>
</comment>
<dbReference type="EMBL" id="BTSY01000002">
    <property type="protein sequence ID" value="GMT13048.1"/>
    <property type="molecule type" value="Genomic_DNA"/>
</dbReference>
<reference evidence="5" key="1">
    <citation type="submission" date="2023-10" db="EMBL/GenBank/DDBJ databases">
        <title>Genome assembly of Pristionchus species.</title>
        <authorList>
            <person name="Yoshida K."/>
            <person name="Sommer R.J."/>
        </authorList>
    </citation>
    <scope>NUCLEOTIDE SEQUENCE</scope>
    <source>
        <strain evidence="5">RS5133</strain>
    </source>
</reference>